<evidence type="ECO:0000313" key="8">
    <source>
        <dbReference type="Proteomes" id="UP001174909"/>
    </source>
</evidence>
<accession>A0AA35RE50</accession>
<dbReference type="InterPro" id="IPR017941">
    <property type="entry name" value="Rieske_2Fe-2S"/>
</dbReference>
<dbReference type="GO" id="GO:0051537">
    <property type="term" value="F:2 iron, 2 sulfur cluster binding"/>
    <property type="evidence" value="ECO:0007669"/>
    <property type="project" value="UniProtKB-KW"/>
</dbReference>
<evidence type="ECO:0000256" key="3">
    <source>
        <dbReference type="ARBA" id="ARBA00023004"/>
    </source>
</evidence>
<evidence type="ECO:0000256" key="1">
    <source>
        <dbReference type="ARBA" id="ARBA00022714"/>
    </source>
</evidence>
<feature type="domain" description="Rieske" evidence="6">
    <location>
        <begin position="5"/>
        <end position="99"/>
    </location>
</feature>
<dbReference type="CDD" id="cd03528">
    <property type="entry name" value="Rieske_RO_ferredoxin"/>
    <property type="match status" value="1"/>
</dbReference>
<dbReference type="GO" id="GO:0046872">
    <property type="term" value="F:metal ion binding"/>
    <property type="evidence" value="ECO:0007669"/>
    <property type="project" value="UniProtKB-KW"/>
</dbReference>
<evidence type="ECO:0000256" key="4">
    <source>
        <dbReference type="ARBA" id="ARBA00023014"/>
    </source>
</evidence>
<dbReference type="Pfam" id="PF00355">
    <property type="entry name" value="Rieske"/>
    <property type="match status" value="1"/>
</dbReference>
<keyword evidence="8" id="KW-1185">Reference proteome</keyword>
<keyword evidence="4" id="KW-0411">Iron-sulfur</keyword>
<protein>
    <submittedName>
        <fullName evidence="7">Naphthalene 1,2-dioxygenase/salicylate 5-hydroxylase systems, ferredoxin component</fullName>
    </submittedName>
</protein>
<evidence type="ECO:0000313" key="7">
    <source>
        <dbReference type="EMBL" id="CAI8009016.1"/>
    </source>
</evidence>
<dbReference type="InterPro" id="IPR036922">
    <property type="entry name" value="Rieske_2Fe-2S_sf"/>
</dbReference>
<dbReference type="AlphaFoldDB" id="A0AA35RE50"/>
<dbReference type="PANTHER" id="PTHR21496">
    <property type="entry name" value="FERREDOXIN-RELATED"/>
    <property type="match status" value="1"/>
</dbReference>
<dbReference type="PROSITE" id="PS51296">
    <property type="entry name" value="RIESKE"/>
    <property type="match status" value="1"/>
</dbReference>
<keyword evidence="2" id="KW-0479">Metal-binding</keyword>
<proteinExistence type="predicted"/>
<evidence type="ECO:0000256" key="5">
    <source>
        <dbReference type="ARBA" id="ARBA00034078"/>
    </source>
</evidence>
<dbReference type="Gene3D" id="2.102.10.10">
    <property type="entry name" value="Rieske [2Fe-2S] iron-sulphur domain"/>
    <property type="match status" value="1"/>
</dbReference>
<dbReference type="Proteomes" id="UP001174909">
    <property type="component" value="Unassembled WGS sequence"/>
</dbReference>
<dbReference type="EMBL" id="CASHTH010000917">
    <property type="protein sequence ID" value="CAI8009016.1"/>
    <property type="molecule type" value="Genomic_DNA"/>
</dbReference>
<keyword evidence="1" id="KW-0001">2Fe-2S</keyword>
<reference evidence="7" key="1">
    <citation type="submission" date="2023-03" db="EMBL/GenBank/DDBJ databases">
        <authorList>
            <person name="Steffen K."/>
            <person name="Cardenas P."/>
        </authorList>
    </citation>
    <scope>NUCLEOTIDE SEQUENCE</scope>
</reference>
<sequence length="108" mass="11818">MSQFVKAATTDQIQPGRCIGVKVDGVFIGIYNVKGEYYAMNNICPHLGGVLSYGFLDNNCVTCPLHMWEFDVTTGKCVWPGEESIPTYPVKVEGDDILVNVDTPVQAS</sequence>
<gene>
    <name evidence="7" type="ORF">GBAR_LOCUS6105</name>
</gene>
<comment type="cofactor">
    <cofactor evidence="5">
        <name>[2Fe-2S] cluster</name>
        <dbReference type="ChEBI" id="CHEBI:190135"/>
    </cofactor>
</comment>
<evidence type="ECO:0000256" key="2">
    <source>
        <dbReference type="ARBA" id="ARBA00022723"/>
    </source>
</evidence>
<dbReference type="PANTHER" id="PTHR21496:SF0">
    <property type="entry name" value="RIESKE DOMAIN-CONTAINING PROTEIN"/>
    <property type="match status" value="1"/>
</dbReference>
<evidence type="ECO:0000259" key="6">
    <source>
        <dbReference type="PROSITE" id="PS51296"/>
    </source>
</evidence>
<name>A0AA35RE50_GEOBA</name>
<keyword evidence="3" id="KW-0408">Iron</keyword>
<comment type="caution">
    <text evidence="7">The sequence shown here is derived from an EMBL/GenBank/DDBJ whole genome shotgun (WGS) entry which is preliminary data.</text>
</comment>
<dbReference type="SUPFAM" id="SSF50022">
    <property type="entry name" value="ISP domain"/>
    <property type="match status" value="1"/>
</dbReference>
<organism evidence="7 8">
    <name type="scientific">Geodia barretti</name>
    <name type="common">Barrett's horny sponge</name>
    <dbReference type="NCBI Taxonomy" id="519541"/>
    <lineage>
        <taxon>Eukaryota</taxon>
        <taxon>Metazoa</taxon>
        <taxon>Porifera</taxon>
        <taxon>Demospongiae</taxon>
        <taxon>Heteroscleromorpha</taxon>
        <taxon>Tetractinellida</taxon>
        <taxon>Astrophorina</taxon>
        <taxon>Geodiidae</taxon>
        <taxon>Geodia</taxon>
    </lineage>
</organism>